<proteinExistence type="predicted"/>
<accession>A0A139WSM6</accession>
<dbReference type="Proteomes" id="UP000076925">
    <property type="component" value="Unassembled WGS sequence"/>
</dbReference>
<name>A0A139WSM6_9CYAN</name>
<protein>
    <submittedName>
        <fullName evidence="1">Uncharacterized protein</fullName>
    </submittedName>
</protein>
<dbReference type="EMBL" id="ANNX02000051">
    <property type="protein sequence ID" value="KYC35407.1"/>
    <property type="molecule type" value="Genomic_DNA"/>
</dbReference>
<evidence type="ECO:0000313" key="2">
    <source>
        <dbReference type="Proteomes" id="UP000076925"/>
    </source>
</evidence>
<gene>
    <name evidence="1" type="ORF">WA1_06165</name>
</gene>
<comment type="caution">
    <text evidence="1">The sequence shown here is derived from an EMBL/GenBank/DDBJ whole genome shotgun (WGS) entry which is preliminary data.</text>
</comment>
<keyword evidence="2" id="KW-1185">Reference proteome</keyword>
<reference evidence="1 2" key="1">
    <citation type="journal article" date="2013" name="Genome Biol. Evol.">
        <title>Genomes of Stigonematalean cyanobacteria (subsection V) and the evolution of oxygenic photosynthesis from prokaryotes to plastids.</title>
        <authorList>
            <person name="Dagan T."/>
            <person name="Roettger M."/>
            <person name="Stucken K."/>
            <person name="Landan G."/>
            <person name="Koch R."/>
            <person name="Major P."/>
            <person name="Gould S.B."/>
            <person name="Goremykin V.V."/>
            <person name="Rippka R."/>
            <person name="Tandeau de Marsac N."/>
            <person name="Gugger M."/>
            <person name="Lockhart P.J."/>
            <person name="Allen J.F."/>
            <person name="Brune I."/>
            <person name="Maus I."/>
            <person name="Puhler A."/>
            <person name="Martin W.F."/>
        </authorList>
    </citation>
    <scope>NUCLEOTIDE SEQUENCE [LARGE SCALE GENOMIC DNA]</scope>
    <source>
        <strain evidence="1 2">PCC 7110</strain>
    </source>
</reference>
<dbReference type="AlphaFoldDB" id="A0A139WSM6"/>
<organism evidence="1 2">
    <name type="scientific">Scytonema hofmannii PCC 7110</name>
    <dbReference type="NCBI Taxonomy" id="128403"/>
    <lineage>
        <taxon>Bacteria</taxon>
        <taxon>Bacillati</taxon>
        <taxon>Cyanobacteriota</taxon>
        <taxon>Cyanophyceae</taxon>
        <taxon>Nostocales</taxon>
        <taxon>Scytonemataceae</taxon>
        <taxon>Scytonema</taxon>
    </lineage>
</organism>
<sequence length="194" mass="22500">MWSQSAQEHFLDTSVMRSLLLATQAYQLYLKSKLNNRQLYISNYVHMEIRRSYIISIISFYFILHLENVYTIGDAITLWSNKFKGSELKAILQLISQLFSTSQLNFSNPSDKNKALSLLVIYIKRFDLIIKTKFKYSEDFTNCARAEVSLTIRSPILGTLEMVHKLCKVKMSAMYLLTKVFTPSPSPYSTQMVH</sequence>
<dbReference type="STRING" id="128403.WA1_06165"/>
<evidence type="ECO:0000313" key="1">
    <source>
        <dbReference type="EMBL" id="KYC35407.1"/>
    </source>
</evidence>